<keyword evidence="3" id="KW-1185">Reference proteome</keyword>
<dbReference type="STRING" id="1183438.GKIL_2864"/>
<dbReference type="PANTHER" id="PTHR36558">
    <property type="entry name" value="GLR1098 PROTEIN"/>
    <property type="match status" value="1"/>
</dbReference>
<dbReference type="OrthoDB" id="424506at2"/>
<protein>
    <recommendedName>
        <fullName evidence="1">Putative restriction endonuclease domain-containing protein</fullName>
    </recommendedName>
</protein>
<sequence length="188" mass="21959">MLTKSKEPYFSADEYLQIEEQSPIKHEYVDGQLYALVGASQNHNTLAANLLSALMQHLRGSGCRVFMSDIKVRIEQRNRFFYPDVVVTCDQRERETPLYLRYPKLVVEVLSDSSEAYDRGAKFLDYQTLESLQEYVLISTKEQLVQCFRRSEPGLWVLQSYTQEDKVYQIGSLHFSKTLEELYENVSF</sequence>
<dbReference type="Gene3D" id="3.90.1570.10">
    <property type="entry name" value="tt1808, chain A"/>
    <property type="match status" value="1"/>
</dbReference>
<dbReference type="HOGENOM" id="CLU_076312_6_0_3"/>
<organism evidence="2 3">
    <name type="scientific">Gloeobacter kilaueensis (strain ATCC BAA-2537 / CCAP 1431/1 / ULC 316 / JS1)</name>
    <dbReference type="NCBI Taxonomy" id="1183438"/>
    <lineage>
        <taxon>Bacteria</taxon>
        <taxon>Bacillati</taxon>
        <taxon>Cyanobacteriota</taxon>
        <taxon>Cyanophyceae</taxon>
        <taxon>Gloeobacterales</taxon>
        <taxon>Gloeobacteraceae</taxon>
        <taxon>Gloeobacter</taxon>
    </lineage>
</organism>
<dbReference type="EMBL" id="CP003587">
    <property type="protein sequence ID" value="AGY59110.1"/>
    <property type="molecule type" value="Genomic_DNA"/>
</dbReference>
<feature type="domain" description="Putative restriction endonuclease" evidence="1">
    <location>
        <begin position="13"/>
        <end position="167"/>
    </location>
</feature>
<evidence type="ECO:0000259" key="1">
    <source>
        <dbReference type="Pfam" id="PF05685"/>
    </source>
</evidence>
<dbReference type="RefSeq" id="WP_023174333.1">
    <property type="nucleotide sequence ID" value="NC_022600.1"/>
</dbReference>
<dbReference type="Pfam" id="PF05685">
    <property type="entry name" value="Uma2"/>
    <property type="match status" value="1"/>
</dbReference>
<dbReference type="PATRIC" id="fig|1183438.3.peg.2822"/>
<dbReference type="AlphaFoldDB" id="U5QN48"/>
<dbReference type="InterPro" id="IPR008538">
    <property type="entry name" value="Uma2"/>
</dbReference>
<dbReference type="KEGG" id="glj:GKIL_2864"/>
<name>U5QN48_GLOK1</name>
<proteinExistence type="predicted"/>
<reference evidence="2 3" key="1">
    <citation type="journal article" date="2013" name="PLoS ONE">
        <title>Cultivation and Complete Genome Sequencing of Gloeobacter kilaueensis sp. nov., from a Lava Cave in Kilauea Caldera, Hawai'i.</title>
        <authorList>
            <person name="Saw J.H."/>
            <person name="Schatz M."/>
            <person name="Brown M.V."/>
            <person name="Kunkel D.D."/>
            <person name="Foster J.S."/>
            <person name="Shick H."/>
            <person name="Christensen S."/>
            <person name="Hou S."/>
            <person name="Wan X."/>
            <person name="Donachie S.P."/>
        </authorList>
    </citation>
    <scope>NUCLEOTIDE SEQUENCE [LARGE SCALE GENOMIC DNA]</scope>
    <source>
        <strain evidence="3">JS</strain>
    </source>
</reference>
<accession>U5QN48</accession>
<dbReference type="PANTHER" id="PTHR36558:SF1">
    <property type="entry name" value="RESTRICTION ENDONUCLEASE DOMAIN-CONTAINING PROTEIN-RELATED"/>
    <property type="match status" value="1"/>
</dbReference>
<dbReference type="eggNOG" id="COG4636">
    <property type="taxonomic scope" value="Bacteria"/>
</dbReference>
<dbReference type="InterPro" id="IPR011335">
    <property type="entry name" value="Restrct_endonuc-II-like"/>
</dbReference>
<dbReference type="SUPFAM" id="SSF52980">
    <property type="entry name" value="Restriction endonuclease-like"/>
    <property type="match status" value="1"/>
</dbReference>
<evidence type="ECO:0000313" key="3">
    <source>
        <dbReference type="Proteomes" id="UP000017396"/>
    </source>
</evidence>
<gene>
    <name evidence="2" type="ORF">GKIL_2864</name>
</gene>
<evidence type="ECO:0000313" key="2">
    <source>
        <dbReference type="EMBL" id="AGY59110.1"/>
    </source>
</evidence>
<dbReference type="Proteomes" id="UP000017396">
    <property type="component" value="Chromosome"/>
</dbReference>
<dbReference type="InterPro" id="IPR012296">
    <property type="entry name" value="Nuclease_put_TT1808"/>
</dbReference>
<dbReference type="CDD" id="cd06260">
    <property type="entry name" value="DUF820-like"/>
    <property type="match status" value="1"/>
</dbReference>